<protein>
    <submittedName>
        <fullName evidence="1">Uncharacterized protein</fullName>
    </submittedName>
</protein>
<reference evidence="1 2" key="1">
    <citation type="submission" date="2016-10" db="EMBL/GenBank/DDBJ databases">
        <authorList>
            <person name="de Groot N.N."/>
        </authorList>
    </citation>
    <scope>NUCLEOTIDE SEQUENCE [LARGE SCALE GENOMIC DNA]</scope>
    <source>
        <strain evidence="1 2">Nl18</strain>
    </source>
</reference>
<gene>
    <name evidence="1" type="ORF">SAMN05216404_101246</name>
</gene>
<dbReference type="AlphaFoldDB" id="A0A1H8BGU3"/>
<evidence type="ECO:0000313" key="1">
    <source>
        <dbReference type="EMBL" id="SEM82111.1"/>
    </source>
</evidence>
<evidence type="ECO:0000313" key="2">
    <source>
        <dbReference type="Proteomes" id="UP000183898"/>
    </source>
</evidence>
<proteinExistence type="predicted"/>
<dbReference type="EMBL" id="FOCT01000001">
    <property type="protein sequence ID" value="SEM82111.1"/>
    <property type="molecule type" value="Genomic_DNA"/>
</dbReference>
<sequence length="78" mass="9189">MRARNLLRRQSEWHVPRGDRRGSSQLLYAGKRWCFQHVQQDVKYPVEAFSSAEEWTGDGESGVRDVTLTFRTELFVFI</sequence>
<organism evidence="1 2">
    <name type="scientific">Nitrosospira multiformis</name>
    <dbReference type="NCBI Taxonomy" id="1231"/>
    <lineage>
        <taxon>Bacteria</taxon>
        <taxon>Pseudomonadati</taxon>
        <taxon>Pseudomonadota</taxon>
        <taxon>Betaproteobacteria</taxon>
        <taxon>Nitrosomonadales</taxon>
        <taxon>Nitrosomonadaceae</taxon>
        <taxon>Nitrosospira</taxon>
    </lineage>
</organism>
<accession>A0A1H8BGU3</accession>
<dbReference type="Proteomes" id="UP000183898">
    <property type="component" value="Unassembled WGS sequence"/>
</dbReference>
<name>A0A1H8BGU3_9PROT</name>